<dbReference type="Proteomes" id="UP001500483">
    <property type="component" value="Unassembled WGS sequence"/>
</dbReference>
<comment type="caution">
    <text evidence="2">The sequence shown here is derived from an EMBL/GenBank/DDBJ whole genome shotgun (WGS) entry which is preliminary data.</text>
</comment>
<name>A0ABP6RQP5_9PSEU</name>
<evidence type="ECO:0000313" key="2">
    <source>
        <dbReference type="EMBL" id="GAA3359372.1"/>
    </source>
</evidence>
<reference evidence="3" key="1">
    <citation type="journal article" date="2019" name="Int. J. Syst. Evol. Microbiol.">
        <title>The Global Catalogue of Microorganisms (GCM) 10K type strain sequencing project: providing services to taxonomists for standard genome sequencing and annotation.</title>
        <authorList>
            <consortium name="The Broad Institute Genomics Platform"/>
            <consortium name="The Broad Institute Genome Sequencing Center for Infectious Disease"/>
            <person name="Wu L."/>
            <person name="Ma J."/>
        </authorList>
    </citation>
    <scope>NUCLEOTIDE SEQUENCE [LARGE SCALE GENOMIC DNA]</scope>
    <source>
        <strain evidence="3">JCM 9687</strain>
    </source>
</reference>
<organism evidence="2 3">
    <name type="scientific">Saccharopolyspora gregorii</name>
    <dbReference type="NCBI Taxonomy" id="33914"/>
    <lineage>
        <taxon>Bacteria</taxon>
        <taxon>Bacillati</taxon>
        <taxon>Actinomycetota</taxon>
        <taxon>Actinomycetes</taxon>
        <taxon>Pseudonocardiales</taxon>
        <taxon>Pseudonocardiaceae</taxon>
        <taxon>Saccharopolyspora</taxon>
    </lineage>
</organism>
<dbReference type="EMBL" id="BAAAYK010000038">
    <property type="protein sequence ID" value="GAA3359372.1"/>
    <property type="molecule type" value="Genomic_DNA"/>
</dbReference>
<feature type="domain" description="DUF397" evidence="1">
    <location>
        <begin position="17"/>
        <end position="70"/>
    </location>
</feature>
<dbReference type="RefSeq" id="WP_344927908.1">
    <property type="nucleotide sequence ID" value="NZ_BAAAYK010000038.1"/>
</dbReference>
<evidence type="ECO:0000313" key="3">
    <source>
        <dbReference type="Proteomes" id="UP001500483"/>
    </source>
</evidence>
<dbReference type="InterPro" id="IPR007278">
    <property type="entry name" value="DUF397"/>
</dbReference>
<accession>A0ABP6RQP5</accession>
<proteinExistence type="predicted"/>
<dbReference type="Pfam" id="PF04149">
    <property type="entry name" value="DUF397"/>
    <property type="match status" value="1"/>
</dbReference>
<protein>
    <recommendedName>
        <fullName evidence="1">DUF397 domain-containing protein</fullName>
    </recommendedName>
</protein>
<evidence type="ECO:0000259" key="1">
    <source>
        <dbReference type="Pfam" id="PF04149"/>
    </source>
</evidence>
<keyword evidence="3" id="KW-1185">Reference proteome</keyword>
<sequence>MQAPDPNLMTSYFPQHGWTAAHRCGPNGGNCVEVNHPVAGGPVGVRDSKNIEDGVLVFDAARWRSFLTRTRTGAFDLP</sequence>
<gene>
    <name evidence="2" type="ORF">GCM10020366_35110</name>
</gene>